<dbReference type="AlphaFoldDB" id="A0A1G4B6H8"/>
<dbReference type="Pfam" id="PF14479">
    <property type="entry name" value="HeLo"/>
    <property type="match status" value="1"/>
</dbReference>
<dbReference type="PANTHER" id="PTHR37542">
    <property type="entry name" value="HELO DOMAIN-CONTAINING PROTEIN-RELATED"/>
    <property type="match status" value="1"/>
</dbReference>
<feature type="region of interest" description="Disordered" evidence="1">
    <location>
        <begin position="120"/>
        <end position="142"/>
    </location>
</feature>
<gene>
    <name evidence="4" type="ORF">CORC01_07708</name>
</gene>
<feature type="compositionally biased region" description="Low complexity" evidence="1">
    <location>
        <begin position="284"/>
        <end position="311"/>
    </location>
</feature>
<dbReference type="Proteomes" id="UP000176998">
    <property type="component" value="Unassembled WGS sequence"/>
</dbReference>
<dbReference type="InterPro" id="IPR029498">
    <property type="entry name" value="HeLo_dom"/>
</dbReference>
<feature type="region of interest" description="Disordered" evidence="1">
    <location>
        <begin position="404"/>
        <end position="458"/>
    </location>
</feature>
<protein>
    <submittedName>
        <fullName evidence="4">Uncharacterized protein</fullName>
    </submittedName>
</protein>
<proteinExistence type="predicted"/>
<evidence type="ECO:0000313" key="5">
    <source>
        <dbReference type="Proteomes" id="UP000176998"/>
    </source>
</evidence>
<dbReference type="PANTHER" id="PTHR37542:SF1">
    <property type="entry name" value="PRION-INHIBITION AND PROPAGATION HELO DOMAIN-CONTAINING PROTEIN"/>
    <property type="match status" value="1"/>
</dbReference>
<dbReference type="SUPFAM" id="SSF56112">
    <property type="entry name" value="Protein kinase-like (PK-like)"/>
    <property type="match status" value="1"/>
</dbReference>
<evidence type="ECO:0000256" key="1">
    <source>
        <dbReference type="SAM" id="MobiDB-lite"/>
    </source>
</evidence>
<accession>A0A1G4B6H8</accession>
<sequence length="669" mass="72192">MAEAIGTAIGVVGFLGQLFDGCVKAYGYFSAAANLDADSQRLLCKVRIEEMRLVVWGREWGVAEGRLEAHLRVSREAGDPRMAGLAEGIMRELHATVTDFGRLKERYGLVEDVAEGGRIGAGGDGGGGGGGGGVGEKGVEGKRRDWKKEISKRAKWVIADKEKFTALLKDLKDFNDGLEQLFPPRFLPSLHRSWRHSLLDSARRDVAQLALLESSSADSYPQLTASANLKKLRINLDAEPQASFRPTFAFRIPRTDLDLGSCSSPTPTPTPMPAPLLSPPLTTPSPGTGTKRRNSSTAKTSPSPSASSSNLLSSLTLTATATRTHATHIAHGPVLVEWVEYDPASPDERFLHLRRLDDLARMMHSASSNHPDLHTIDCVGYTDDAANARYGLVYRCPPLPLSHPSPSPNPLSLSPSSPVTKSKTKTKTTTAAAAPPPPPPQPAPAPEQAAQPAATSHSTLHALISSPDLKTPDLDDRITLASTLACALWSLHSLDWLHKSLCSANILFFPSAASLAATRAATVSAAVVPDVGSPYLVGFDASRPDFDAEMSVSPRNPSILNLHRDPRSLGTGLGRRQYCKGYDVYSLGLVLLEIGLWKVLQTYYKPHYSGEKWRDRVVLPVLVPGLGSKTGKLYKQVVERCLTAKDDMSSSEAGQLMEWVVTTLENIRT</sequence>
<feature type="region of interest" description="Disordered" evidence="1">
    <location>
        <begin position="259"/>
        <end position="311"/>
    </location>
</feature>
<feature type="domain" description="Prion-inhibition and propagation HeLo" evidence="2">
    <location>
        <begin position="6"/>
        <end position="212"/>
    </location>
</feature>
<feature type="compositionally biased region" description="Low complexity" evidence="1">
    <location>
        <begin position="410"/>
        <end position="433"/>
    </location>
</feature>
<feature type="compositionally biased region" description="Pro residues" evidence="1">
    <location>
        <begin position="434"/>
        <end position="445"/>
    </location>
</feature>
<evidence type="ECO:0000313" key="4">
    <source>
        <dbReference type="EMBL" id="OHE96923.1"/>
    </source>
</evidence>
<dbReference type="GeneID" id="34560853"/>
<dbReference type="InterPro" id="IPR011009">
    <property type="entry name" value="Kinase-like_dom_sf"/>
</dbReference>
<dbReference type="RefSeq" id="XP_022474079.1">
    <property type="nucleotide sequence ID" value="XM_022619343.1"/>
</dbReference>
<dbReference type="OrthoDB" id="1911848at2759"/>
<keyword evidence="5" id="KW-1185">Reference proteome</keyword>
<dbReference type="EMBL" id="MJBS01000063">
    <property type="protein sequence ID" value="OHE96923.1"/>
    <property type="molecule type" value="Genomic_DNA"/>
</dbReference>
<comment type="caution">
    <text evidence="4">The sequence shown here is derived from an EMBL/GenBank/DDBJ whole genome shotgun (WGS) entry which is preliminary data.</text>
</comment>
<dbReference type="Gene3D" id="1.10.510.10">
    <property type="entry name" value="Transferase(Phosphotransferase) domain 1"/>
    <property type="match status" value="1"/>
</dbReference>
<feature type="compositionally biased region" description="Pro residues" evidence="1">
    <location>
        <begin position="266"/>
        <end position="283"/>
    </location>
</feature>
<reference evidence="4 5" key="1">
    <citation type="submission" date="2016-09" db="EMBL/GenBank/DDBJ databases">
        <authorList>
            <person name="Capua I."/>
            <person name="De Benedictis P."/>
            <person name="Joannis T."/>
            <person name="Lombin L.H."/>
            <person name="Cattoli G."/>
        </authorList>
    </citation>
    <scope>NUCLEOTIDE SEQUENCE [LARGE SCALE GENOMIC DNA]</scope>
    <source>
        <strain evidence="4 5">IMI 309357</strain>
    </source>
</reference>
<evidence type="ECO:0000259" key="3">
    <source>
        <dbReference type="Pfam" id="PF24476"/>
    </source>
</evidence>
<organism evidence="4 5">
    <name type="scientific">Colletotrichum orchidophilum</name>
    <dbReference type="NCBI Taxonomy" id="1209926"/>
    <lineage>
        <taxon>Eukaryota</taxon>
        <taxon>Fungi</taxon>
        <taxon>Dikarya</taxon>
        <taxon>Ascomycota</taxon>
        <taxon>Pezizomycotina</taxon>
        <taxon>Sordariomycetes</taxon>
        <taxon>Hypocreomycetidae</taxon>
        <taxon>Glomerellales</taxon>
        <taxon>Glomerellaceae</taxon>
        <taxon>Colletotrichum</taxon>
    </lineage>
</organism>
<dbReference type="Pfam" id="PF24476">
    <property type="entry name" value="DUF7580"/>
    <property type="match status" value="1"/>
</dbReference>
<dbReference type="Gene3D" id="1.20.120.1020">
    <property type="entry name" value="Prion-inhibition and propagation, HeLo domain"/>
    <property type="match status" value="1"/>
</dbReference>
<evidence type="ECO:0000259" key="2">
    <source>
        <dbReference type="Pfam" id="PF14479"/>
    </source>
</evidence>
<feature type="compositionally biased region" description="Low complexity" evidence="1">
    <location>
        <begin position="446"/>
        <end position="456"/>
    </location>
</feature>
<dbReference type="InterPro" id="IPR038305">
    <property type="entry name" value="HeLo_sf"/>
</dbReference>
<feature type="domain" description="DUF7580" evidence="3">
    <location>
        <begin position="453"/>
        <end position="650"/>
    </location>
</feature>
<dbReference type="InterPro" id="IPR056002">
    <property type="entry name" value="DUF7580"/>
</dbReference>
<name>A0A1G4B6H8_9PEZI</name>
<feature type="compositionally biased region" description="Gly residues" evidence="1">
    <location>
        <begin position="120"/>
        <end position="136"/>
    </location>
</feature>